<evidence type="ECO:0000256" key="8">
    <source>
        <dbReference type="PROSITE-ProRule" id="PRU01360"/>
    </source>
</evidence>
<evidence type="ECO:0000256" key="1">
    <source>
        <dbReference type="ARBA" id="ARBA00004571"/>
    </source>
</evidence>
<evidence type="ECO:0000256" key="5">
    <source>
        <dbReference type="ARBA" id="ARBA00023077"/>
    </source>
</evidence>
<dbReference type="Gene3D" id="2.40.170.20">
    <property type="entry name" value="TonB-dependent receptor, beta-barrel domain"/>
    <property type="match status" value="1"/>
</dbReference>
<evidence type="ECO:0000256" key="4">
    <source>
        <dbReference type="ARBA" id="ARBA00022692"/>
    </source>
</evidence>
<dbReference type="InterPro" id="IPR036942">
    <property type="entry name" value="Beta-barrel_TonB_sf"/>
</dbReference>
<name>A0A5M8NZ43_9BACT</name>
<dbReference type="InterPro" id="IPR008969">
    <property type="entry name" value="CarboxyPept-like_regulatory"/>
</dbReference>
<dbReference type="InterPro" id="IPR000531">
    <property type="entry name" value="Beta-barrel_TonB"/>
</dbReference>
<keyword evidence="3 8" id="KW-1134">Transmembrane beta strand</keyword>
<keyword evidence="13" id="KW-0675">Receptor</keyword>
<dbReference type="InterPro" id="IPR037066">
    <property type="entry name" value="Plug_dom_sf"/>
</dbReference>
<keyword evidence="6 8" id="KW-0472">Membrane</keyword>
<dbReference type="Pfam" id="PF07715">
    <property type="entry name" value="Plug"/>
    <property type="match status" value="1"/>
</dbReference>
<protein>
    <submittedName>
        <fullName evidence="13">TonB-dependent receptor SusC</fullName>
    </submittedName>
</protein>
<feature type="chain" id="PRO_5024429709" evidence="10">
    <location>
        <begin position="33"/>
        <end position="1041"/>
    </location>
</feature>
<dbReference type="Gene3D" id="2.60.40.1120">
    <property type="entry name" value="Carboxypeptidase-like, regulatory domain"/>
    <property type="match status" value="1"/>
</dbReference>
<comment type="subcellular location">
    <subcellularLocation>
        <location evidence="1 8">Cell outer membrane</location>
        <topology evidence="1 8">Multi-pass membrane protein</topology>
    </subcellularLocation>
</comment>
<dbReference type="PROSITE" id="PS52016">
    <property type="entry name" value="TONB_DEPENDENT_REC_3"/>
    <property type="match status" value="1"/>
</dbReference>
<dbReference type="InterPro" id="IPR012910">
    <property type="entry name" value="Plug_dom"/>
</dbReference>
<dbReference type="NCBIfam" id="TIGR04057">
    <property type="entry name" value="SusC_RagA_signa"/>
    <property type="match status" value="1"/>
</dbReference>
<keyword evidence="5 9" id="KW-0798">TonB box</keyword>
<organism evidence="13 14">
    <name type="scientific">Candidatus Ordinivivax streblomastigis</name>
    <dbReference type="NCBI Taxonomy" id="2540710"/>
    <lineage>
        <taxon>Bacteria</taxon>
        <taxon>Pseudomonadati</taxon>
        <taxon>Bacteroidota</taxon>
        <taxon>Bacteroidia</taxon>
        <taxon>Bacteroidales</taxon>
        <taxon>Candidatus Ordinivivax</taxon>
    </lineage>
</organism>
<dbReference type="GO" id="GO:0009279">
    <property type="term" value="C:cell outer membrane"/>
    <property type="evidence" value="ECO:0007669"/>
    <property type="project" value="UniProtKB-SubCell"/>
</dbReference>
<dbReference type="Gene3D" id="2.170.130.10">
    <property type="entry name" value="TonB-dependent receptor, plug domain"/>
    <property type="match status" value="1"/>
</dbReference>
<evidence type="ECO:0000256" key="10">
    <source>
        <dbReference type="SAM" id="SignalP"/>
    </source>
</evidence>
<comment type="caution">
    <text evidence="13">The sequence shown here is derived from an EMBL/GenBank/DDBJ whole genome shotgun (WGS) entry which is preliminary data.</text>
</comment>
<dbReference type="SUPFAM" id="SSF49464">
    <property type="entry name" value="Carboxypeptidase regulatory domain-like"/>
    <property type="match status" value="1"/>
</dbReference>
<dbReference type="EMBL" id="SNRX01000019">
    <property type="protein sequence ID" value="KAA6301415.1"/>
    <property type="molecule type" value="Genomic_DNA"/>
</dbReference>
<proteinExistence type="inferred from homology"/>
<accession>A0A5M8NZ43</accession>
<feature type="domain" description="TonB-dependent receptor plug" evidence="12">
    <location>
        <begin position="130"/>
        <end position="253"/>
    </location>
</feature>
<dbReference type="Proteomes" id="UP000324575">
    <property type="component" value="Unassembled WGS sequence"/>
</dbReference>
<keyword evidence="4 8" id="KW-0812">Transmembrane</keyword>
<dbReference type="InterPro" id="IPR023997">
    <property type="entry name" value="TonB-dep_OMP_SusC/RagA_CS"/>
</dbReference>
<dbReference type="Pfam" id="PF00593">
    <property type="entry name" value="TonB_dep_Rec_b-barrel"/>
    <property type="match status" value="1"/>
</dbReference>
<dbReference type="AlphaFoldDB" id="A0A5M8NZ43"/>
<sequence length="1041" mass="114343">MAKVIKNICNTTFRFGIFSALFLSAHVPCVSAQTGSTKVEGLVVDQQTREPLIGANISIEKGITATVSDVDGKFILFLKSFPTSVSVSYLGYNTKEVRIEKGSASITVALEENAGLLDEVVIVGYGTQRRKDITGSITSLPKSVLEHVTPTFDGMLGGAVAGLNVTQNSGQPGGKLSIRIRGGNSVYASNEPLYVIDNIIFFVEKDAMQAGLNGIDGSLNPLASINPSDIESIEVLKDASAKAIYGTRGANGVILVTTKKGKRGGNAIHYQYTISADQSAKRLDLMTAKQWLQTQKDYFNNKPSMYYSPEALAQFNKGTDWQDAVLQIGLAQTHELSISGGDDKTRYLLSGSYTDRTGIIINSGFERSVGRVNLDRELFSNLTVGLTATADKSTQDALTTFEGVNYTNSPFSQGITNSLTYALYMPPVLPIYNQDGGYFSKNPFEYSYLKYYDQTANPVADLENSIGRTVNTSLMANFYARYTIIEGLTARINAGTHISYITQNYFAPPFTALGLNQDIRGMGAIGNRRTGVTQMEYLLNYTKQIHPSHFIDLLAGYTTQKTETKYAIAQANHLASFDNLAGTTKILLAPISKGLDGYLYSILGRINYSLLGRYNLTATHRIDKSSRFSAGHELEQFSSVGLSWNVHEEQFLKPISPALSVLKLRLTYGDSGNQEIGINEHDEDFNIGRYDGKPAYQLSVTEKTNLRWETTEEYNAGIDAGFWNDKLSLVADVYSKKTRDLLMQMSVESWTGASEMQTINGGSVTNKGVEFAVNAKLIDNKRLAWSVSGNIARNINTLTSMGDLGDYQTLGQDQEQILKVGESVGSFYGYIFDGIVQTGDDLSILPKVEGKEIVPGAVKLRDISGPDGKPDGEVVRDYDRTVLGSIQPDFTYGLSSSLTYRNFDFYLAFQGSQGNEVYNYLRRFLEGRSNDSYNMSAALLNAWTESNPSRTIPHIKSVRIAQLDSRFVEDASFLKLKNITLGYTLPIRIQTLPVKFRVFASAQNLITWSKYKGYDPEVASGIDSGVYPAAKTLLAGFEITF</sequence>
<dbReference type="InterPro" id="IPR039426">
    <property type="entry name" value="TonB-dep_rcpt-like"/>
</dbReference>
<keyword evidence="2 8" id="KW-0813">Transport</keyword>
<dbReference type="Pfam" id="PF13715">
    <property type="entry name" value="CarbopepD_reg_2"/>
    <property type="match status" value="1"/>
</dbReference>
<keyword evidence="10" id="KW-0732">Signal</keyword>
<evidence type="ECO:0000313" key="13">
    <source>
        <dbReference type="EMBL" id="KAA6301415.1"/>
    </source>
</evidence>
<dbReference type="NCBIfam" id="TIGR04056">
    <property type="entry name" value="OMP_RagA_SusC"/>
    <property type="match status" value="1"/>
</dbReference>
<gene>
    <name evidence="13" type="ORF">EZS26_002402</name>
</gene>
<feature type="signal peptide" evidence="10">
    <location>
        <begin position="1"/>
        <end position="32"/>
    </location>
</feature>
<evidence type="ECO:0000256" key="9">
    <source>
        <dbReference type="RuleBase" id="RU003357"/>
    </source>
</evidence>
<evidence type="ECO:0000256" key="2">
    <source>
        <dbReference type="ARBA" id="ARBA00022448"/>
    </source>
</evidence>
<evidence type="ECO:0000256" key="6">
    <source>
        <dbReference type="ARBA" id="ARBA00023136"/>
    </source>
</evidence>
<evidence type="ECO:0000313" key="14">
    <source>
        <dbReference type="Proteomes" id="UP000324575"/>
    </source>
</evidence>
<keyword evidence="7 8" id="KW-0998">Cell outer membrane</keyword>
<feature type="domain" description="TonB-dependent receptor-like beta-barrel" evidence="11">
    <location>
        <begin position="397"/>
        <end position="1005"/>
    </location>
</feature>
<reference evidence="13 14" key="1">
    <citation type="submission" date="2019-03" db="EMBL/GenBank/DDBJ databases">
        <title>Single cell metagenomics reveals metabolic interactions within the superorganism composed of flagellate Streblomastix strix and complex community of Bacteroidetes bacteria on its surface.</title>
        <authorList>
            <person name="Treitli S.C."/>
            <person name="Kolisko M."/>
            <person name="Husnik F."/>
            <person name="Keeling P."/>
            <person name="Hampl V."/>
        </authorList>
    </citation>
    <scope>NUCLEOTIDE SEQUENCE [LARGE SCALE GENOMIC DNA]</scope>
    <source>
        <strain evidence="13">St1</strain>
    </source>
</reference>
<dbReference type="SUPFAM" id="SSF56935">
    <property type="entry name" value="Porins"/>
    <property type="match status" value="1"/>
</dbReference>
<evidence type="ECO:0000256" key="7">
    <source>
        <dbReference type="ARBA" id="ARBA00023237"/>
    </source>
</evidence>
<evidence type="ECO:0000259" key="11">
    <source>
        <dbReference type="Pfam" id="PF00593"/>
    </source>
</evidence>
<evidence type="ECO:0000259" key="12">
    <source>
        <dbReference type="Pfam" id="PF07715"/>
    </source>
</evidence>
<evidence type="ECO:0000256" key="3">
    <source>
        <dbReference type="ARBA" id="ARBA00022452"/>
    </source>
</evidence>
<dbReference type="InterPro" id="IPR023996">
    <property type="entry name" value="TonB-dep_OMP_SusC/RagA"/>
</dbReference>
<comment type="similarity">
    <text evidence="8 9">Belongs to the TonB-dependent receptor family.</text>
</comment>